<dbReference type="Gene3D" id="3.40.50.2000">
    <property type="entry name" value="Glycogen Phosphorylase B"/>
    <property type="match status" value="2"/>
</dbReference>
<dbReference type="EC" id="2.4.-.-" evidence="3"/>
<comment type="caution">
    <text evidence="3">The sequence shown here is derived from an EMBL/GenBank/DDBJ whole genome shotgun (WGS) entry which is preliminary data.</text>
</comment>
<feature type="domain" description="Glycosyl transferase family 1" evidence="1">
    <location>
        <begin position="184"/>
        <end position="350"/>
    </location>
</feature>
<keyword evidence="3" id="KW-0328">Glycosyltransferase</keyword>
<dbReference type="PANTHER" id="PTHR45947:SF3">
    <property type="entry name" value="SULFOQUINOVOSYL TRANSFERASE SQD2"/>
    <property type="match status" value="1"/>
</dbReference>
<keyword evidence="4" id="KW-1185">Reference proteome</keyword>
<dbReference type="Pfam" id="PF00534">
    <property type="entry name" value="Glycos_transf_1"/>
    <property type="match status" value="1"/>
</dbReference>
<accession>A0ABW0QPM9</accession>
<evidence type="ECO:0000259" key="1">
    <source>
        <dbReference type="Pfam" id="PF00534"/>
    </source>
</evidence>
<reference evidence="4" key="1">
    <citation type="journal article" date="2019" name="Int. J. Syst. Evol. Microbiol.">
        <title>The Global Catalogue of Microorganisms (GCM) 10K type strain sequencing project: providing services to taxonomists for standard genome sequencing and annotation.</title>
        <authorList>
            <consortium name="The Broad Institute Genomics Platform"/>
            <consortium name="The Broad Institute Genome Sequencing Center for Infectious Disease"/>
            <person name="Wu L."/>
            <person name="Ma J."/>
        </authorList>
    </citation>
    <scope>NUCLEOTIDE SEQUENCE [LARGE SCALE GENOMIC DNA]</scope>
    <source>
        <strain evidence="4">CGMCC 1.16619</strain>
    </source>
</reference>
<dbReference type="PANTHER" id="PTHR45947">
    <property type="entry name" value="SULFOQUINOVOSYL TRANSFERASE SQD2"/>
    <property type="match status" value="1"/>
</dbReference>
<dbReference type="InterPro" id="IPR028098">
    <property type="entry name" value="Glyco_trans_4-like_N"/>
</dbReference>
<feature type="domain" description="Glycosyltransferase subfamily 4-like N-terminal" evidence="2">
    <location>
        <begin position="23"/>
        <end position="173"/>
    </location>
</feature>
<dbReference type="Proteomes" id="UP001596114">
    <property type="component" value="Unassembled WGS sequence"/>
</dbReference>
<keyword evidence="3" id="KW-0808">Transferase</keyword>
<protein>
    <submittedName>
        <fullName evidence="3">Glycosyltransferase family 4 protein</fullName>
        <ecNumber evidence="3">2.4.-.-</ecNumber>
    </submittedName>
</protein>
<dbReference type="InterPro" id="IPR050194">
    <property type="entry name" value="Glycosyltransferase_grp1"/>
</dbReference>
<dbReference type="Pfam" id="PF13439">
    <property type="entry name" value="Glyco_transf_4"/>
    <property type="match status" value="1"/>
</dbReference>
<evidence type="ECO:0000259" key="2">
    <source>
        <dbReference type="Pfam" id="PF13439"/>
    </source>
</evidence>
<dbReference type="InterPro" id="IPR001296">
    <property type="entry name" value="Glyco_trans_1"/>
</dbReference>
<dbReference type="EMBL" id="JBHSNF010000002">
    <property type="protein sequence ID" value="MFC5526640.1"/>
    <property type="molecule type" value="Genomic_DNA"/>
</dbReference>
<proteinExistence type="predicted"/>
<name>A0ABW0QPM9_9GAMM</name>
<dbReference type="SUPFAM" id="SSF53756">
    <property type="entry name" value="UDP-Glycosyltransferase/glycogen phosphorylase"/>
    <property type="match status" value="1"/>
</dbReference>
<organism evidence="3 4">
    <name type="scientific">Rhodanobacter ginsengisoli</name>
    <dbReference type="NCBI Taxonomy" id="418646"/>
    <lineage>
        <taxon>Bacteria</taxon>
        <taxon>Pseudomonadati</taxon>
        <taxon>Pseudomonadota</taxon>
        <taxon>Gammaproteobacteria</taxon>
        <taxon>Lysobacterales</taxon>
        <taxon>Rhodanobacteraceae</taxon>
        <taxon>Rhodanobacter</taxon>
    </lineage>
</organism>
<dbReference type="CDD" id="cd03801">
    <property type="entry name" value="GT4_PimA-like"/>
    <property type="match status" value="1"/>
</dbReference>
<evidence type="ECO:0000313" key="4">
    <source>
        <dbReference type="Proteomes" id="UP001596114"/>
    </source>
</evidence>
<sequence length="385" mass="41202">MPDSKPSTPLALLVTRNFPPLLGGMEKVNQHLLAALQPAWRIALCGPAGCVAHAPLNTEVSESGVKPLAAFLAATLWRAMLLALRRRPEWVIAGSGLTAPIAWLAARCSGGRVAVYLHGLDIVAPSRVYQSFWLPFIRRCDVALVNSASTARLAQGHGVRSDKLHVLHPGTDLPVLDTNARHDFRERHDFGQRPLLISVGRLTQRKGLVEFVTRTLPTIVARHPDALLLVIGDEASDALHTRTGSERERILTAAHLAGVESSLHFLGRCDEATLDAAYQAADLHIFPVLDLPGDVEGFGMVALESAAHGLVTVAFAVGGVPDAVQDGRTGTLVEPGNYDGLGDAVIRQLAQARDDAAGACLEFAAGKAWSVFGERLRKILRSSDV</sequence>
<evidence type="ECO:0000313" key="3">
    <source>
        <dbReference type="EMBL" id="MFC5526640.1"/>
    </source>
</evidence>
<dbReference type="RefSeq" id="WP_377320474.1">
    <property type="nucleotide sequence ID" value="NZ_JBHSNF010000002.1"/>
</dbReference>
<dbReference type="GO" id="GO:0016757">
    <property type="term" value="F:glycosyltransferase activity"/>
    <property type="evidence" value="ECO:0007669"/>
    <property type="project" value="UniProtKB-KW"/>
</dbReference>
<gene>
    <name evidence="3" type="ORF">ACFPPA_12935</name>
</gene>